<feature type="compositionally biased region" description="Polar residues" evidence="1">
    <location>
        <begin position="121"/>
        <end position="136"/>
    </location>
</feature>
<feature type="compositionally biased region" description="Low complexity" evidence="1">
    <location>
        <begin position="165"/>
        <end position="174"/>
    </location>
</feature>
<evidence type="ECO:0000313" key="2">
    <source>
        <dbReference type="EMBL" id="CEL96612.1"/>
    </source>
</evidence>
<feature type="region of interest" description="Disordered" evidence="1">
    <location>
        <begin position="112"/>
        <end position="182"/>
    </location>
</feature>
<dbReference type="InParanoid" id="A0A0G4EJC9"/>
<evidence type="ECO:0000313" key="3">
    <source>
        <dbReference type="Proteomes" id="UP000041254"/>
    </source>
</evidence>
<dbReference type="InterPro" id="IPR000789">
    <property type="entry name" value="Cyclin-dep_kinase_reg-sub"/>
</dbReference>
<dbReference type="InterPro" id="IPR036858">
    <property type="entry name" value="Cyclin-dep_kinase_reg-sub_sf"/>
</dbReference>
<evidence type="ECO:0000256" key="1">
    <source>
        <dbReference type="SAM" id="MobiDB-lite"/>
    </source>
</evidence>
<dbReference type="Gene3D" id="3.30.170.10">
    <property type="entry name" value="Cyclin-dependent kinase, regulatory subunit"/>
    <property type="match status" value="1"/>
</dbReference>
<dbReference type="VEuPathDB" id="CryptoDB:Vbra_7592"/>
<dbReference type="EMBL" id="CDMY01000243">
    <property type="protein sequence ID" value="CEL96612.1"/>
    <property type="molecule type" value="Genomic_DNA"/>
</dbReference>
<dbReference type="AlphaFoldDB" id="A0A0G4EJC9"/>
<dbReference type="GO" id="GO:0016538">
    <property type="term" value="F:cyclin-dependent protein serine/threonine kinase regulator activity"/>
    <property type="evidence" value="ECO:0007669"/>
    <property type="project" value="InterPro"/>
</dbReference>
<accession>A0A0G4EJC9</accession>
<dbReference type="SUPFAM" id="SSF55637">
    <property type="entry name" value="Cell cycle regulatory proteins"/>
    <property type="match status" value="1"/>
</dbReference>
<keyword evidence="3" id="KW-1185">Reference proteome</keyword>
<name>A0A0G4EJC9_VITBC</name>
<dbReference type="Pfam" id="PF01111">
    <property type="entry name" value="CKS"/>
    <property type="match status" value="1"/>
</dbReference>
<evidence type="ECO:0008006" key="4">
    <source>
        <dbReference type="Google" id="ProtNLM"/>
    </source>
</evidence>
<protein>
    <recommendedName>
        <fullName evidence="4">Cyclin-dependent kinases regulatory subunit</fullName>
    </recommendedName>
</protein>
<gene>
    <name evidence="2" type="ORF">Vbra_7592</name>
</gene>
<sequence>MYSNGLFLHGCSEVREYSVIGWAVYGPRMQSADGEWRTVELSNQAFHQYEEIKGHLPEVGGREQGQIFTMPESYWRYKLGLHMSSGWLHMGNPLKEPYMMMFHLPRAASQTEPVAADPVQHVTQQANSKVQQAGSNKDSKNEDKKHVKKKAPRHPEAAPASVPATHSHTTTHTSIQVHPVDRDTETDVVCGVPILSA</sequence>
<organism evidence="2 3">
    <name type="scientific">Vitrella brassicaformis (strain CCMP3155)</name>
    <dbReference type="NCBI Taxonomy" id="1169540"/>
    <lineage>
        <taxon>Eukaryota</taxon>
        <taxon>Sar</taxon>
        <taxon>Alveolata</taxon>
        <taxon>Colpodellida</taxon>
        <taxon>Vitrellaceae</taxon>
        <taxon>Vitrella</taxon>
    </lineage>
</organism>
<reference evidence="2 3" key="1">
    <citation type="submission" date="2014-11" db="EMBL/GenBank/DDBJ databases">
        <authorList>
            <person name="Zhu J."/>
            <person name="Qi W."/>
            <person name="Song R."/>
        </authorList>
    </citation>
    <scope>NUCLEOTIDE SEQUENCE [LARGE SCALE GENOMIC DNA]</scope>
</reference>
<dbReference type="Proteomes" id="UP000041254">
    <property type="component" value="Unassembled WGS sequence"/>
</dbReference>
<proteinExistence type="predicted"/>